<feature type="region of interest" description="Disordered" evidence="1">
    <location>
        <begin position="244"/>
        <end position="265"/>
    </location>
</feature>
<accession>F0WIP7</accession>
<protein>
    <submittedName>
        <fullName evidence="2">Uncharacterized protein AlNc14C113G6440</fullName>
    </submittedName>
</protein>
<evidence type="ECO:0000256" key="1">
    <source>
        <dbReference type="SAM" id="MobiDB-lite"/>
    </source>
</evidence>
<feature type="region of interest" description="Disordered" evidence="1">
    <location>
        <begin position="140"/>
        <end position="172"/>
    </location>
</feature>
<dbReference type="EMBL" id="FR824158">
    <property type="protein sequence ID" value="CCA21138.1"/>
    <property type="molecule type" value="Genomic_DNA"/>
</dbReference>
<feature type="compositionally biased region" description="Basic and acidic residues" evidence="1">
    <location>
        <begin position="244"/>
        <end position="255"/>
    </location>
</feature>
<name>F0WIP7_9STRA</name>
<feature type="compositionally biased region" description="Basic and acidic residues" evidence="1">
    <location>
        <begin position="140"/>
        <end position="159"/>
    </location>
</feature>
<reference evidence="2" key="1">
    <citation type="journal article" date="2011" name="PLoS Biol.">
        <title>Gene gain and loss during evolution of obligate parasitism in the white rust pathogen of Arabidopsis thaliana.</title>
        <authorList>
            <person name="Kemen E."/>
            <person name="Gardiner A."/>
            <person name="Schultz-Larsen T."/>
            <person name="Kemen A.C."/>
            <person name="Balmuth A.L."/>
            <person name="Robert-Seilaniantz A."/>
            <person name="Bailey K."/>
            <person name="Holub E."/>
            <person name="Studholme D.J."/>
            <person name="Maclean D."/>
            <person name="Jones J.D."/>
        </authorList>
    </citation>
    <scope>NUCLEOTIDE SEQUENCE</scope>
</reference>
<reference evidence="2" key="2">
    <citation type="submission" date="2011-02" db="EMBL/GenBank/DDBJ databases">
        <authorList>
            <person name="MacLean D."/>
        </authorList>
    </citation>
    <scope>NUCLEOTIDE SEQUENCE</scope>
</reference>
<gene>
    <name evidence="2" type="primary">AlNc14C113G6440</name>
    <name evidence="2" type="ORF">ALNC14_072810</name>
</gene>
<organism evidence="2">
    <name type="scientific">Albugo laibachii Nc14</name>
    <dbReference type="NCBI Taxonomy" id="890382"/>
    <lineage>
        <taxon>Eukaryota</taxon>
        <taxon>Sar</taxon>
        <taxon>Stramenopiles</taxon>
        <taxon>Oomycota</taxon>
        <taxon>Peronosporomycetes</taxon>
        <taxon>Albuginales</taxon>
        <taxon>Albuginaceae</taxon>
        <taxon>Albugo</taxon>
    </lineage>
</organism>
<dbReference type="AlphaFoldDB" id="F0WIP7"/>
<sequence length="408" mass="47258">MSIATNNVNELVAVSTTFSISDSFLIKSSWTIQFPFLPNRMNQSAEWCSLFSDQIQYVDWLLLWLKCGTRRRLSSNFESILHNLRTAIALISMNLVTESVSMHETKATCETLAHYSPSLINEVDWSCQQEKETVKAYKNQNREISGDDAHSKAVDRNDPPKTLNGNCSDTTEDIAAPSSISRRCNRRKRSFDEDDSNFEASYKRVKPDEEINIMSPKCASNFTDSGGCSDVDVCSVDEFSSEHRSVRKSRQDGKESNYISDSSGQHYCGKSRRTLYIEYWSRSEESKVKKWDHIDGLRDKYEQIEDHIFDTSLKGRTAFLEPNMFPYMTPAGIEHWTLWHIRELSHEQIKQYVENWIDANAPHVESWNYDDNAKRSIEIFHVHVYLQCPPNDCVLRDRKVEDLMHELD</sequence>
<evidence type="ECO:0000313" key="2">
    <source>
        <dbReference type="EMBL" id="CCA21138.1"/>
    </source>
</evidence>
<dbReference type="HOGENOM" id="CLU_056275_0_0_1"/>
<proteinExistence type="predicted"/>